<keyword evidence="15" id="KW-0482">Metalloprotease</keyword>
<dbReference type="SUPFAM" id="SSF53187">
    <property type="entry name" value="Zn-dependent exopeptidases"/>
    <property type="match status" value="1"/>
</dbReference>
<feature type="domain" description="G-protein coupled receptors family 1 profile" evidence="29">
    <location>
        <begin position="36"/>
        <end position="293"/>
    </location>
</feature>
<dbReference type="PANTHER" id="PTHR11705:SF20">
    <property type="entry name" value="CARBOXYPEPTIDASE B"/>
    <property type="match status" value="1"/>
</dbReference>
<comment type="subcellular location">
    <subcellularLocation>
        <location evidence="28">Cell membrane</location>
        <topology evidence="28">Multi-pass membrane protein</topology>
    </subcellularLocation>
    <subcellularLocation>
        <location evidence="2">Membrane</location>
        <topology evidence="2">Multi-pass membrane protein</topology>
    </subcellularLocation>
    <subcellularLocation>
        <location evidence="3">Secreted</location>
    </subcellularLocation>
    <subcellularLocation>
        <location evidence="24">Zymogen granule lumen</location>
    </subcellularLocation>
</comment>
<dbReference type="Gene3D" id="3.40.630.10">
    <property type="entry name" value="Zn peptidases"/>
    <property type="match status" value="1"/>
</dbReference>
<keyword evidence="16 28" id="KW-0472">Membrane</keyword>
<evidence type="ECO:0000256" key="1">
    <source>
        <dbReference type="ARBA" id="ARBA00001947"/>
    </source>
</evidence>
<evidence type="ECO:0000256" key="14">
    <source>
        <dbReference type="ARBA" id="ARBA00023040"/>
    </source>
</evidence>
<dbReference type="InterPro" id="IPR036990">
    <property type="entry name" value="M14A-like_propep"/>
</dbReference>
<dbReference type="InterPro" id="IPR000190">
    <property type="entry name" value="ATII_AT1_rcpt"/>
</dbReference>
<dbReference type="GO" id="GO:0006508">
    <property type="term" value="P:proteolysis"/>
    <property type="evidence" value="ECO:0007669"/>
    <property type="project" value="UniProtKB-KW"/>
</dbReference>
<dbReference type="Gene3D" id="1.20.1070.10">
    <property type="entry name" value="Rhodopsin 7-helix transmembrane proteins"/>
    <property type="match status" value="1"/>
</dbReference>
<evidence type="ECO:0000313" key="32">
    <source>
        <dbReference type="Proteomes" id="UP000290572"/>
    </source>
</evidence>
<evidence type="ECO:0007829" key="33">
    <source>
        <dbReference type="PeptideAtlas" id="A0A498LWH2"/>
    </source>
</evidence>
<dbReference type="GO" id="GO:0008270">
    <property type="term" value="F:zinc ion binding"/>
    <property type="evidence" value="ECO:0007669"/>
    <property type="project" value="InterPro"/>
</dbReference>
<dbReference type="CDD" id="cd03871">
    <property type="entry name" value="M14_CPB"/>
    <property type="match status" value="1"/>
</dbReference>
<keyword evidence="5" id="KW-0964">Secreted</keyword>
<keyword evidence="13 28" id="KW-1133">Transmembrane helix</keyword>
<comment type="similarity">
    <text evidence="27">Belongs to the G-protein coupled receptor 1 family.</text>
</comment>
<comment type="catalytic activity">
    <reaction evidence="23">
        <text>Preferential release of a C-terminal lysine or arginine amino acid.</text>
        <dbReference type="EC" id="3.4.17.2"/>
    </reaction>
</comment>
<dbReference type="PROSITE" id="PS50262">
    <property type="entry name" value="G_PROTEIN_RECEP_F1_2"/>
    <property type="match status" value="1"/>
</dbReference>
<dbReference type="GO" id="GO:0005886">
    <property type="term" value="C:plasma membrane"/>
    <property type="evidence" value="ECO:0007669"/>
    <property type="project" value="UniProtKB-SubCell"/>
</dbReference>
<evidence type="ECO:0000256" key="16">
    <source>
        <dbReference type="ARBA" id="ARBA00023136"/>
    </source>
</evidence>
<evidence type="ECO:0000256" key="2">
    <source>
        <dbReference type="ARBA" id="ARBA00004141"/>
    </source>
</evidence>
<proteinExistence type="evidence at protein level"/>
<keyword evidence="6 31" id="KW-0121">Carboxypeptidase</keyword>
<dbReference type="SUPFAM" id="SSF81321">
    <property type="entry name" value="Family A G protein-coupled receptor-like"/>
    <property type="match status" value="1"/>
</dbReference>
<comment type="function">
    <text evidence="28">Receptor for angiotensin II, a vasoconstricting peptide, which acts as a key regulator of blood pressure and sodium retention by the kidney. The activated receptor in turn couples to G-alpha proteins G(q) and thus activates phospholipase C and increases the cytosolic Ca(2+) concentrations, which in turn triggers cellular responses such as stimulation of protein kinase C.</text>
</comment>
<evidence type="ECO:0000256" key="13">
    <source>
        <dbReference type="ARBA" id="ARBA00022989"/>
    </source>
</evidence>
<evidence type="ECO:0000256" key="8">
    <source>
        <dbReference type="ARBA" id="ARBA00022692"/>
    </source>
</evidence>
<name>A0A498LWH2_LABRO</name>
<feature type="transmembrane region" description="Helical" evidence="28">
    <location>
        <begin position="190"/>
        <end position="212"/>
    </location>
</feature>
<dbReference type="PRINTS" id="PR00635">
    <property type="entry name" value="ANGIOTENSN1R"/>
</dbReference>
<gene>
    <name evidence="31" type="ORF">ROHU_029782</name>
</gene>
<evidence type="ECO:0000256" key="22">
    <source>
        <dbReference type="ARBA" id="ARBA00023329"/>
    </source>
</evidence>
<keyword evidence="12" id="KW-0862">Zinc</keyword>
<keyword evidence="7" id="KW-0645">Protease</keyword>
<evidence type="ECO:0000256" key="19">
    <source>
        <dbReference type="ARBA" id="ARBA00023170"/>
    </source>
</evidence>
<evidence type="ECO:0000256" key="7">
    <source>
        <dbReference type="ARBA" id="ARBA00022670"/>
    </source>
</evidence>
<feature type="transmembrane region" description="Helical" evidence="28">
    <location>
        <begin position="20"/>
        <end position="45"/>
    </location>
</feature>
<evidence type="ECO:0000313" key="31">
    <source>
        <dbReference type="EMBL" id="RXN11913.1"/>
    </source>
</evidence>
<evidence type="ECO:0000256" key="26">
    <source>
        <dbReference type="PROSITE-ProRule" id="PRU01379"/>
    </source>
</evidence>
<evidence type="ECO:0000256" key="10">
    <source>
        <dbReference type="ARBA" id="ARBA00022729"/>
    </source>
</evidence>
<evidence type="ECO:0000256" key="20">
    <source>
        <dbReference type="ARBA" id="ARBA00023180"/>
    </source>
</evidence>
<dbReference type="InterPro" id="IPR000248">
    <property type="entry name" value="ATII_rcpt"/>
</dbReference>
<feature type="transmembrane region" description="Helical" evidence="28">
    <location>
        <begin position="132"/>
        <end position="152"/>
    </location>
</feature>
<keyword evidence="22" id="KW-0968">Cytoplasmic vesicle</keyword>
<dbReference type="FunFam" id="3.30.70.340:FF:000002">
    <property type="entry name" value="Carboxypeptidase A"/>
    <property type="match status" value="1"/>
</dbReference>
<reference evidence="31 32" key="1">
    <citation type="submission" date="2018-03" db="EMBL/GenBank/DDBJ databases">
        <title>Draft genome sequence of Rohu Carp (Labeo rohita).</title>
        <authorList>
            <person name="Das P."/>
            <person name="Kushwaha B."/>
            <person name="Joshi C.G."/>
            <person name="Kumar D."/>
            <person name="Nagpure N.S."/>
            <person name="Sahoo L."/>
            <person name="Das S.P."/>
            <person name="Bit A."/>
            <person name="Patnaik S."/>
            <person name="Meher P.K."/>
            <person name="Jayasankar P."/>
            <person name="Koringa P.G."/>
            <person name="Patel N.V."/>
            <person name="Hinsu A.T."/>
            <person name="Kumar R."/>
            <person name="Pandey M."/>
            <person name="Agarwal S."/>
            <person name="Srivastava S."/>
            <person name="Singh M."/>
            <person name="Iquebal M.A."/>
            <person name="Jaiswal S."/>
            <person name="Angadi U.B."/>
            <person name="Kumar N."/>
            <person name="Raza M."/>
            <person name="Shah T.M."/>
            <person name="Rai A."/>
            <person name="Jena J.K."/>
        </authorList>
    </citation>
    <scope>NUCLEOTIDE SEQUENCE [LARGE SCALE GENOMIC DNA]</scope>
    <source>
        <strain evidence="31">DASCIFA01</strain>
        <tissue evidence="31">Testis</tissue>
    </source>
</reference>
<dbReference type="Gene3D" id="3.30.70.340">
    <property type="entry name" value="Metallocarboxypeptidase-like"/>
    <property type="match status" value="1"/>
</dbReference>
<dbReference type="SMART" id="SM01381">
    <property type="entry name" value="7TM_GPCR_Srsx"/>
    <property type="match status" value="1"/>
</dbReference>
<keyword evidence="11" id="KW-0378">Hydrolase</keyword>
<evidence type="ECO:0000256" key="6">
    <source>
        <dbReference type="ARBA" id="ARBA00022645"/>
    </source>
</evidence>
<evidence type="ECO:0000256" key="18">
    <source>
        <dbReference type="ARBA" id="ARBA00023157"/>
    </source>
</evidence>
<feature type="domain" description="Peptidase M14" evidence="30">
    <location>
        <begin position="399"/>
        <end position="694"/>
    </location>
</feature>
<keyword evidence="8 27" id="KW-0812">Transmembrane</keyword>
<dbReference type="AlphaFoldDB" id="A0A498LWH2"/>
<dbReference type="STRING" id="84645.A0A498LWH2"/>
<dbReference type="GO" id="GO:0001596">
    <property type="term" value="F:angiotensin type I receptor activity"/>
    <property type="evidence" value="ECO:0007669"/>
    <property type="project" value="UniProtKB-UniRule"/>
</dbReference>
<evidence type="ECO:0000256" key="23">
    <source>
        <dbReference type="ARBA" id="ARBA00036114"/>
    </source>
</evidence>
<keyword evidence="32" id="KW-1185">Reference proteome</keyword>
<dbReference type="Pfam" id="PF00246">
    <property type="entry name" value="Peptidase_M14"/>
    <property type="match status" value="1"/>
</dbReference>
<evidence type="ECO:0000256" key="15">
    <source>
        <dbReference type="ARBA" id="ARBA00023049"/>
    </source>
</evidence>
<keyword evidence="33" id="KW-1267">Proteomics identification</keyword>
<comment type="function">
    <text evidence="25">Receptor for angiotensin II, a vasoconstricting peptide, which acts as a key regulator of blood pressure and sodium retention by the kidney. The activated receptor in turn couples to G-alpha proteins G(q) (GNAQ, GNA11, GNA14 or GNA15) and thus activates phospholipase C and increases the cytosolic Ca(2+) concentrations, which in turn triggers cellular responses such as stimulation of protein kinase C.</text>
</comment>
<evidence type="ECO:0000259" key="29">
    <source>
        <dbReference type="PROSITE" id="PS50262"/>
    </source>
</evidence>
<keyword evidence="20" id="KW-0325">Glycoprotein</keyword>
<dbReference type="PROSITE" id="PS52035">
    <property type="entry name" value="PEPTIDASE_M14"/>
    <property type="match status" value="1"/>
</dbReference>
<keyword evidence="17" id="KW-0865">Zymogen</keyword>
<dbReference type="EMBL" id="QBIY01013101">
    <property type="protein sequence ID" value="RXN11913.1"/>
    <property type="molecule type" value="Genomic_DNA"/>
</dbReference>
<dbReference type="PROSITE" id="PS00237">
    <property type="entry name" value="G_PROTEIN_RECEP_F1_1"/>
    <property type="match status" value="1"/>
</dbReference>
<evidence type="ECO:0000256" key="28">
    <source>
        <dbReference type="RuleBase" id="RU368058"/>
    </source>
</evidence>
<dbReference type="Pfam" id="PF02244">
    <property type="entry name" value="Propep_M14"/>
    <property type="match status" value="1"/>
</dbReference>
<accession>A0A498LWH2</accession>
<dbReference type="GO" id="GO:0005615">
    <property type="term" value="C:extracellular space"/>
    <property type="evidence" value="ECO:0007669"/>
    <property type="project" value="TreeGrafter"/>
</dbReference>
<keyword evidence="21 27" id="KW-0807">Transducer</keyword>
<keyword evidence="18" id="KW-1015">Disulfide bond</keyword>
<dbReference type="PANTHER" id="PTHR11705">
    <property type="entry name" value="PROTEASE FAMILY M14 CARBOXYPEPTIDASE A,B"/>
    <property type="match status" value="1"/>
</dbReference>
<dbReference type="PROSITE" id="PS00133">
    <property type="entry name" value="CARBOXYPEPT_ZN_2"/>
    <property type="match status" value="1"/>
</dbReference>
<dbReference type="GO" id="GO:0019229">
    <property type="term" value="P:regulation of vasoconstriction"/>
    <property type="evidence" value="ECO:0007669"/>
    <property type="project" value="UniProtKB-UniRule"/>
</dbReference>
<feature type="active site" description="Proton donor/acceptor" evidence="26">
    <location>
        <position position="660"/>
    </location>
</feature>
<dbReference type="InterPro" id="IPR000834">
    <property type="entry name" value="Peptidase_M14"/>
</dbReference>
<dbReference type="PRINTS" id="PR00237">
    <property type="entry name" value="GPCRRHODOPSN"/>
</dbReference>
<dbReference type="GO" id="GO:0004945">
    <property type="term" value="F:angiotensin type II receptor activity"/>
    <property type="evidence" value="ECO:0007669"/>
    <property type="project" value="UniProtKB-UniRule"/>
</dbReference>
<dbReference type="InterPro" id="IPR003146">
    <property type="entry name" value="M14A_act_pep"/>
</dbReference>
<dbReference type="GO" id="GO:0004181">
    <property type="term" value="F:metallocarboxypeptidase activity"/>
    <property type="evidence" value="ECO:0007669"/>
    <property type="project" value="UniProtKB-EC"/>
</dbReference>
<dbReference type="GO" id="GO:0031410">
    <property type="term" value="C:cytoplasmic vesicle"/>
    <property type="evidence" value="ECO:0007669"/>
    <property type="project" value="UniProtKB-KW"/>
</dbReference>
<evidence type="ECO:0000256" key="4">
    <source>
        <dbReference type="ARBA" id="ARBA00005988"/>
    </source>
</evidence>
<evidence type="ECO:0000256" key="27">
    <source>
        <dbReference type="RuleBase" id="RU000688"/>
    </source>
</evidence>
<protein>
    <recommendedName>
        <fullName evidence="28">Type-1 angiotensin II receptor</fullName>
    </recommendedName>
</protein>
<dbReference type="Pfam" id="PF00001">
    <property type="entry name" value="7tm_1"/>
    <property type="match status" value="1"/>
</dbReference>
<keyword evidence="28" id="KW-1003">Cell membrane</keyword>
<dbReference type="InterPro" id="IPR034253">
    <property type="entry name" value="CPB_M14_CPD"/>
</dbReference>
<organism evidence="31 32">
    <name type="scientific">Labeo rohita</name>
    <name type="common">Indian major carp</name>
    <name type="synonym">Cyprinus rohita</name>
    <dbReference type="NCBI Taxonomy" id="84645"/>
    <lineage>
        <taxon>Eukaryota</taxon>
        <taxon>Metazoa</taxon>
        <taxon>Chordata</taxon>
        <taxon>Craniata</taxon>
        <taxon>Vertebrata</taxon>
        <taxon>Euteleostomi</taxon>
        <taxon>Actinopterygii</taxon>
        <taxon>Neopterygii</taxon>
        <taxon>Teleostei</taxon>
        <taxon>Ostariophysi</taxon>
        <taxon>Cypriniformes</taxon>
        <taxon>Cyprinidae</taxon>
        <taxon>Labeoninae</taxon>
        <taxon>Labeonini</taxon>
        <taxon>Labeo</taxon>
    </lineage>
</organism>
<evidence type="ECO:0000256" key="12">
    <source>
        <dbReference type="ARBA" id="ARBA00022833"/>
    </source>
</evidence>
<dbReference type="PRINTS" id="PR00241">
    <property type="entry name" value="ANGIOTENSINR"/>
</dbReference>
<feature type="transmembrane region" description="Helical" evidence="28">
    <location>
        <begin position="57"/>
        <end position="78"/>
    </location>
</feature>
<evidence type="ECO:0000256" key="9">
    <source>
        <dbReference type="ARBA" id="ARBA00022723"/>
    </source>
</evidence>
<keyword evidence="9" id="KW-0479">Metal-binding</keyword>
<dbReference type="InterPro" id="IPR017452">
    <property type="entry name" value="GPCR_Rhodpsn_7TM"/>
</dbReference>
<sequence>MSEGLHVNCSMSGRHGFIFTFIPVVYGCNFVIGIIGNSMVVAVIYRYMKLKTVANVFVFNLAISDLTFLITLPLWATFTATGYHWPFGTFLCKASAGLVIFNLYTSIFFLTALSIDRYLAIVHPVRSRRQRTLFYANLTCVLIWLFALLLSAPTALSRDVYDIGNSTLCAVWHRSEHLNLLVTLSVLKSVLGFIVPFLVIITCYCLIGQALLGSRGLLRKSVRSREDETLRMIAATVLAFFVCWAPHQAFHFMELLATLGVVENCQTLDVIDTAMPFTICISYLNSCVNPILYGFVGHNFRKNLLRDKVLRLTPGSEEHVTIIREIGEKIKVDFWRPDSPDLVTIGKTVDIHVPAAQLDMVFTILHQSGMEVKVMLENLQEAMEAQMDQRATKAHGYTKYNDWATINDWVSSITAANADLISSQVIGNTYEGRPMHVLTVGKKTGSAKQAIFMDCGFHAREWISPAFCQWFVNEAVTTYGTDSEMTTLLDNMDFFVLPVFNVDGYEHSWTNDRMWRKTRSKNSGSNCIGTDPNRNFDAGWCTIGASSNPCSETYCGSSIESEIESKNLANFIRTNKAIIKAYLTVHSYSQLLLFPYSYTYDHTPDHSELLSVSRGAVSALTSLHGTRYTSGPGAATIYPAAGGSDDWAYDLGIKYSYTFELRDEGFYGFLLPESQIQPTCEETMLAVKYIATHVLNNPY</sequence>
<comment type="similarity">
    <text evidence="4 26">Belongs to the peptidase M14 family.</text>
</comment>
<evidence type="ECO:0000256" key="24">
    <source>
        <dbReference type="ARBA" id="ARBA00037795"/>
    </source>
</evidence>
<evidence type="ECO:0000259" key="30">
    <source>
        <dbReference type="PROSITE" id="PS52035"/>
    </source>
</evidence>
<dbReference type="FunFam" id="3.40.630.10:FF:000001">
    <property type="entry name" value="Carboxypeptidase B"/>
    <property type="match status" value="1"/>
</dbReference>
<keyword evidence="10" id="KW-0732">Signal</keyword>
<keyword evidence="19 27" id="KW-0675">Receptor</keyword>
<evidence type="ECO:0000256" key="17">
    <source>
        <dbReference type="ARBA" id="ARBA00023145"/>
    </source>
</evidence>
<dbReference type="InterPro" id="IPR057247">
    <property type="entry name" value="CARBOXYPEPT_ZN_2"/>
</dbReference>
<comment type="caution">
    <text evidence="31">The sequence shown here is derived from an EMBL/GenBank/DDBJ whole genome shotgun (WGS) entry which is preliminary data.</text>
</comment>
<evidence type="ECO:0000256" key="3">
    <source>
        <dbReference type="ARBA" id="ARBA00004613"/>
    </source>
</evidence>
<evidence type="ECO:0000256" key="25">
    <source>
        <dbReference type="ARBA" id="ARBA00046119"/>
    </source>
</evidence>
<comment type="cofactor">
    <cofactor evidence="1">
        <name>Zn(2+)</name>
        <dbReference type="ChEBI" id="CHEBI:29105"/>
    </cofactor>
</comment>
<evidence type="ECO:0000256" key="5">
    <source>
        <dbReference type="ARBA" id="ARBA00022525"/>
    </source>
</evidence>
<keyword evidence="14 27" id="KW-0297">G-protein coupled receptor</keyword>
<feature type="transmembrane region" description="Helical" evidence="28">
    <location>
        <begin position="98"/>
        <end position="120"/>
    </location>
</feature>
<evidence type="ECO:0000256" key="21">
    <source>
        <dbReference type="ARBA" id="ARBA00023224"/>
    </source>
</evidence>
<evidence type="ECO:0000256" key="11">
    <source>
        <dbReference type="ARBA" id="ARBA00022801"/>
    </source>
</evidence>
<feature type="transmembrane region" description="Helical" evidence="28">
    <location>
        <begin position="233"/>
        <end position="253"/>
    </location>
</feature>
<dbReference type="SMART" id="SM00631">
    <property type="entry name" value="Zn_pept"/>
    <property type="match status" value="1"/>
</dbReference>
<comment type="caution">
    <text evidence="28">Lacks conserved residue(s) required for the propagation of feature annotation.</text>
</comment>
<dbReference type="SUPFAM" id="SSF54897">
    <property type="entry name" value="Protease propeptides/inhibitors"/>
    <property type="match status" value="1"/>
</dbReference>
<dbReference type="InterPro" id="IPR000276">
    <property type="entry name" value="GPCR_Rhodpsn"/>
</dbReference>
<dbReference type="Proteomes" id="UP000290572">
    <property type="component" value="Unassembled WGS sequence"/>
</dbReference>